<keyword evidence="1" id="KW-0472">Membrane</keyword>
<dbReference type="EMBL" id="CAJNRG010004447">
    <property type="protein sequence ID" value="CAF2066394.1"/>
    <property type="molecule type" value="Genomic_DNA"/>
</dbReference>
<gene>
    <name evidence="2" type="ORF">XDN619_LOCUS11618</name>
</gene>
<proteinExistence type="predicted"/>
<dbReference type="AlphaFoldDB" id="A0A816R3R0"/>
<evidence type="ECO:0000313" key="2">
    <source>
        <dbReference type="EMBL" id="CAF2066394.1"/>
    </source>
</evidence>
<comment type="caution">
    <text evidence="2">The sequence shown here is derived from an EMBL/GenBank/DDBJ whole genome shotgun (WGS) entry which is preliminary data.</text>
</comment>
<feature type="transmembrane region" description="Helical" evidence="1">
    <location>
        <begin position="48"/>
        <end position="70"/>
    </location>
</feature>
<reference evidence="2" key="1">
    <citation type="submission" date="2021-02" db="EMBL/GenBank/DDBJ databases">
        <authorList>
            <person name="Nowell W R."/>
        </authorList>
    </citation>
    <scope>NUCLEOTIDE SEQUENCE</scope>
</reference>
<keyword evidence="1" id="KW-0812">Transmembrane</keyword>
<feature type="non-terminal residue" evidence="2">
    <location>
        <position position="1"/>
    </location>
</feature>
<sequence length="78" mass="9177">VIRLPKAIYEWLGVHVCNPGIWITHNRGYTLDTKNIKNSIRIQSGQKIFFLTIGFKMLYCTLIHALYRLIYTKHIDTL</sequence>
<name>A0A816R3R0_9BILA</name>
<protein>
    <submittedName>
        <fullName evidence="2">Uncharacterized protein</fullName>
    </submittedName>
</protein>
<evidence type="ECO:0000256" key="1">
    <source>
        <dbReference type="SAM" id="Phobius"/>
    </source>
</evidence>
<evidence type="ECO:0000313" key="3">
    <source>
        <dbReference type="Proteomes" id="UP000663887"/>
    </source>
</evidence>
<accession>A0A816R3R0</accession>
<keyword evidence="1" id="KW-1133">Transmembrane helix</keyword>
<organism evidence="2 3">
    <name type="scientific">Rotaria magnacalcarata</name>
    <dbReference type="NCBI Taxonomy" id="392030"/>
    <lineage>
        <taxon>Eukaryota</taxon>
        <taxon>Metazoa</taxon>
        <taxon>Spiralia</taxon>
        <taxon>Gnathifera</taxon>
        <taxon>Rotifera</taxon>
        <taxon>Eurotatoria</taxon>
        <taxon>Bdelloidea</taxon>
        <taxon>Philodinida</taxon>
        <taxon>Philodinidae</taxon>
        <taxon>Rotaria</taxon>
    </lineage>
</organism>
<dbReference type="Proteomes" id="UP000663887">
    <property type="component" value="Unassembled WGS sequence"/>
</dbReference>